<dbReference type="InterPro" id="IPR056440">
    <property type="entry name" value="Zn-ribbon_GIR1"/>
</dbReference>
<dbReference type="InterPro" id="IPR036020">
    <property type="entry name" value="WW_dom_sf"/>
</dbReference>
<evidence type="ECO:0000256" key="1">
    <source>
        <dbReference type="ARBA" id="ARBA00004496"/>
    </source>
</evidence>
<evidence type="ECO:0000313" key="6">
    <source>
        <dbReference type="EMBL" id="KAK6922457.1"/>
    </source>
</evidence>
<proteinExistence type="predicted"/>
<dbReference type="PANTHER" id="PTHR14791">
    <property type="entry name" value="BOMB/KIRA PROTEINS"/>
    <property type="match status" value="1"/>
</dbReference>
<keyword evidence="7" id="KW-1185">Reference proteome</keyword>
<organism evidence="6 7">
    <name type="scientific">Dillenia turbinata</name>
    <dbReference type="NCBI Taxonomy" id="194707"/>
    <lineage>
        <taxon>Eukaryota</taxon>
        <taxon>Viridiplantae</taxon>
        <taxon>Streptophyta</taxon>
        <taxon>Embryophyta</taxon>
        <taxon>Tracheophyta</taxon>
        <taxon>Spermatophyta</taxon>
        <taxon>Magnoliopsida</taxon>
        <taxon>eudicotyledons</taxon>
        <taxon>Gunneridae</taxon>
        <taxon>Pentapetalae</taxon>
        <taxon>Dilleniales</taxon>
        <taxon>Dilleniaceae</taxon>
        <taxon>Dillenia</taxon>
    </lineage>
</organism>
<dbReference type="Proteomes" id="UP001370490">
    <property type="component" value="Unassembled WGS sequence"/>
</dbReference>
<dbReference type="PANTHER" id="PTHR14791:SF29">
    <property type="entry name" value="PROTEIN KIBRA"/>
    <property type="match status" value="1"/>
</dbReference>
<dbReference type="InterPro" id="IPR001202">
    <property type="entry name" value="WW_dom"/>
</dbReference>
<name>A0AAN8Z2U3_9MAGN</name>
<evidence type="ECO:0000313" key="7">
    <source>
        <dbReference type="Proteomes" id="UP001370490"/>
    </source>
</evidence>
<dbReference type="Gene3D" id="2.20.70.10">
    <property type="match status" value="1"/>
</dbReference>
<gene>
    <name evidence="6" type="ORF">RJ641_012964</name>
</gene>
<dbReference type="Pfam" id="PF24747">
    <property type="entry name" value="Zn-ribbon_GIR1"/>
    <property type="match status" value="1"/>
</dbReference>
<dbReference type="PROSITE" id="PS50020">
    <property type="entry name" value="WW_DOMAIN_2"/>
    <property type="match status" value="1"/>
</dbReference>
<evidence type="ECO:0000256" key="3">
    <source>
        <dbReference type="ARBA" id="ARBA00022553"/>
    </source>
</evidence>
<evidence type="ECO:0000259" key="5">
    <source>
        <dbReference type="PROSITE" id="PS50020"/>
    </source>
</evidence>
<feature type="region of interest" description="Disordered" evidence="4">
    <location>
        <begin position="114"/>
        <end position="135"/>
    </location>
</feature>
<dbReference type="SUPFAM" id="SSF51045">
    <property type="entry name" value="WW domain"/>
    <property type="match status" value="1"/>
</dbReference>
<accession>A0AAN8Z2U3</accession>
<dbReference type="AlphaFoldDB" id="A0AAN8Z2U3"/>
<dbReference type="InterPro" id="IPR051105">
    <property type="entry name" value="WWC/KIBRA_Hippo_Reg"/>
</dbReference>
<reference evidence="6 7" key="1">
    <citation type="submission" date="2023-12" db="EMBL/GenBank/DDBJ databases">
        <title>A high-quality genome assembly for Dillenia turbinata (Dilleniales).</title>
        <authorList>
            <person name="Chanderbali A."/>
        </authorList>
    </citation>
    <scope>NUCLEOTIDE SEQUENCE [LARGE SCALE GENOMIC DNA]</scope>
    <source>
        <strain evidence="6">LSX21</strain>
        <tissue evidence="6">Leaf</tissue>
    </source>
</reference>
<feature type="domain" description="WW" evidence="5">
    <location>
        <begin position="63"/>
        <end position="97"/>
    </location>
</feature>
<evidence type="ECO:0000256" key="2">
    <source>
        <dbReference type="ARBA" id="ARBA00022490"/>
    </source>
</evidence>
<keyword evidence="2" id="KW-0963">Cytoplasm</keyword>
<protein>
    <recommendedName>
        <fullName evidence="5">WW domain-containing protein</fullName>
    </recommendedName>
</protein>
<feature type="compositionally biased region" description="Acidic residues" evidence="4">
    <location>
        <begin position="114"/>
        <end position="123"/>
    </location>
</feature>
<evidence type="ECO:0000256" key="4">
    <source>
        <dbReference type="SAM" id="MobiDB-lite"/>
    </source>
</evidence>
<dbReference type="EMBL" id="JBAMMX010000019">
    <property type="protein sequence ID" value="KAK6922457.1"/>
    <property type="molecule type" value="Genomic_DNA"/>
</dbReference>
<keyword evidence="3" id="KW-0597">Phosphoprotein</keyword>
<comment type="subcellular location">
    <subcellularLocation>
        <location evidence="1">Cytoplasm</location>
    </subcellularLocation>
</comment>
<dbReference type="GO" id="GO:0005737">
    <property type="term" value="C:cytoplasm"/>
    <property type="evidence" value="ECO:0007669"/>
    <property type="project" value="UniProtKB-SubCell"/>
</dbReference>
<sequence length="195" mass="21629">MAPLNMATDTESLERSLLEKCTIKERSEDATVELGGFGDSATSDSPENNLILSQKSVELNSEIPLPYLWEQCLDLKTGEIYYINSKTGMKSNEDPRFMNPDQLIDDLYYSEAEDSSCDSEESSSESSPASGSRDQQLRSLLDYDECSSNNKGSVLVVKGCKRCLMYYMISKQATQCPKCSGQLLHFEGPNNAQSP</sequence>
<comment type="caution">
    <text evidence="6">The sequence shown here is derived from an EMBL/GenBank/DDBJ whole genome shotgun (WGS) entry which is preliminary data.</text>
</comment>